<feature type="binding site" evidence="13">
    <location>
        <position position="237"/>
    </location>
    <ligand>
        <name>Mg(2+)</name>
        <dbReference type="ChEBI" id="CHEBI:18420"/>
    </ligand>
</feature>
<dbReference type="PANTHER" id="PTHR43069">
    <property type="entry name" value="FUMARYLACETOACETASE"/>
    <property type="match status" value="1"/>
</dbReference>
<evidence type="ECO:0000256" key="4">
    <source>
        <dbReference type="ARBA" id="ARBA00012094"/>
    </source>
</evidence>
<feature type="region of interest" description="Disordered" evidence="14">
    <location>
        <begin position="156"/>
        <end position="176"/>
    </location>
</feature>
<dbReference type="EC" id="3.7.1.2" evidence="4"/>
<accession>A0A1I5CE73</accession>
<feature type="binding site" evidence="13">
    <location>
        <position position="241"/>
    </location>
    <ligand>
        <name>Mg(2+)</name>
        <dbReference type="ChEBI" id="CHEBI:18420"/>
    </ligand>
</feature>
<evidence type="ECO:0000256" key="3">
    <source>
        <dbReference type="ARBA" id="ARBA00004782"/>
    </source>
</evidence>
<dbReference type="FunFam" id="3.90.850.10:FF:000011">
    <property type="entry name" value="Fumarylacetoacetase"/>
    <property type="match status" value="1"/>
</dbReference>
<dbReference type="Pfam" id="PF01557">
    <property type="entry name" value="FAA_hydrolase"/>
    <property type="match status" value="1"/>
</dbReference>
<sequence length="399" mass="42194">MSWLDLPPGTGFGVDNLPYGVFSAPGTARRTGVAVGDAVLDLAAATGDDVHTTGSLNAFMARGPRAWAALRAQLTGWLTDPAHRGRVEPHLRPLSEVVLHLPVEVADYVDFYSSRHHAEELGRVLRPGTPPLTPNWLHLPIGYHGRAGTVAVSGTPVVRPSGQRKAPADDAPTFGPTQRLDVEAEVGFVVGVGSDLGTPVPLTGLAEHVFGVCLVNDWSARDLQAWEYVPLGPFLGKSFLTSVSPWVVPLVALEAARVPPPAREVPLLPYLDDTLTEPWGLDITLEVRLDGELVSRPPFASTYWTAAQQLAHLTVNGAALRTGDLFASGTVSGPEDGQRGSLVELSRAGERPLVLPGGRTRSFLEDGDEVRITATAPGTGGGRISLGEVTGRVEAARAS</sequence>
<dbReference type="EMBL" id="FOWE01000001">
    <property type="protein sequence ID" value="SFN85288.1"/>
    <property type="molecule type" value="Genomic_DNA"/>
</dbReference>
<dbReference type="GO" id="GO:0046872">
    <property type="term" value="F:metal ion binding"/>
    <property type="evidence" value="ECO:0007669"/>
    <property type="project" value="UniProtKB-KW"/>
</dbReference>
<feature type="binding site" evidence="12">
    <location>
        <position position="228"/>
    </location>
    <ligand>
        <name>substrate</name>
    </ligand>
</feature>
<dbReference type="GO" id="GO:0006559">
    <property type="term" value="P:L-phenylalanine catabolic process"/>
    <property type="evidence" value="ECO:0007669"/>
    <property type="project" value="UniProtKB-UniPathway"/>
</dbReference>
<dbReference type="AlphaFoldDB" id="A0A1I5CE73"/>
<evidence type="ECO:0000256" key="6">
    <source>
        <dbReference type="ARBA" id="ARBA00022801"/>
    </source>
</evidence>
<dbReference type="InterPro" id="IPR015377">
    <property type="entry name" value="Fumarylacetoacetase_N"/>
</dbReference>
<protein>
    <recommendedName>
        <fullName evidence="4">fumarylacetoacetase</fullName>
        <ecNumber evidence="4">3.7.1.2</ecNumber>
    </recommendedName>
</protein>
<dbReference type="Gene3D" id="3.90.850.10">
    <property type="entry name" value="Fumarylacetoacetase-like, C-terminal domain"/>
    <property type="match status" value="1"/>
</dbReference>
<keyword evidence="10" id="KW-0585">Phenylalanine catabolism</keyword>
<evidence type="ECO:0000256" key="8">
    <source>
        <dbReference type="ARBA" id="ARBA00022842"/>
    </source>
</evidence>
<evidence type="ECO:0000256" key="7">
    <source>
        <dbReference type="ARBA" id="ARBA00022837"/>
    </source>
</evidence>
<keyword evidence="7 13" id="KW-0106">Calcium</keyword>
<dbReference type="RefSeq" id="WP_075011706.1">
    <property type="nucleotide sequence ID" value="NZ_FOWE01000001.1"/>
</dbReference>
<feature type="binding site" evidence="13">
    <location>
        <position position="110"/>
    </location>
    <ligand>
        <name>Ca(2+)</name>
        <dbReference type="ChEBI" id="CHEBI:29108"/>
    </ligand>
</feature>
<keyword evidence="9" id="KW-0828">Tyrosine catabolism</keyword>
<comment type="pathway">
    <text evidence="3">Amino-acid degradation; L-phenylalanine degradation; acetoacetate and fumarate from L-phenylalanine: step 6/6.</text>
</comment>
<reference evidence="18" key="1">
    <citation type="submission" date="2016-10" db="EMBL/GenBank/DDBJ databases">
        <authorList>
            <person name="Varghese N."/>
            <person name="Submissions S."/>
        </authorList>
    </citation>
    <scope>NUCLEOTIDE SEQUENCE [LARGE SCALE GENOMIC DNA]</scope>
    <source>
        <strain evidence="18">DSM 43161</strain>
    </source>
</reference>
<evidence type="ECO:0000259" key="16">
    <source>
        <dbReference type="Pfam" id="PF09298"/>
    </source>
</evidence>
<evidence type="ECO:0000313" key="17">
    <source>
        <dbReference type="EMBL" id="SFN85288.1"/>
    </source>
</evidence>
<feature type="binding site" evidence="12">
    <location>
        <position position="224"/>
    </location>
    <ligand>
        <name>substrate</name>
    </ligand>
</feature>
<dbReference type="NCBIfam" id="TIGR01266">
    <property type="entry name" value="fum_ac_acetase"/>
    <property type="match status" value="1"/>
</dbReference>
<feature type="active site" description="Proton acceptor" evidence="11">
    <location>
        <position position="117"/>
    </location>
</feature>
<feature type="domain" description="Fumarylacetoacetase-like C-terminal" evidence="15">
    <location>
        <begin position="109"/>
        <end position="379"/>
    </location>
</feature>
<dbReference type="InterPro" id="IPR036462">
    <property type="entry name" value="Fumarylacetoacetase_N_sf"/>
</dbReference>
<evidence type="ECO:0000256" key="9">
    <source>
        <dbReference type="ARBA" id="ARBA00022878"/>
    </source>
</evidence>
<dbReference type="SUPFAM" id="SSF56529">
    <property type="entry name" value="FAH"/>
    <property type="match status" value="1"/>
</dbReference>
<evidence type="ECO:0000256" key="12">
    <source>
        <dbReference type="PIRSR" id="PIRSR605959-2"/>
    </source>
</evidence>
<feature type="binding site" evidence="12">
    <location>
        <position position="330"/>
    </location>
    <ligand>
        <name>substrate</name>
    </ligand>
</feature>
<comment type="cofactor">
    <cofactor evidence="1 13">
        <name>Ca(2+)</name>
        <dbReference type="ChEBI" id="CHEBI:29108"/>
    </cofactor>
</comment>
<dbReference type="Gene3D" id="2.30.30.230">
    <property type="entry name" value="Fumarylacetoacetase, N-terminal domain"/>
    <property type="match status" value="1"/>
</dbReference>
<evidence type="ECO:0000256" key="1">
    <source>
        <dbReference type="ARBA" id="ARBA00001913"/>
    </source>
</evidence>
<evidence type="ECO:0000259" key="15">
    <source>
        <dbReference type="Pfam" id="PF01557"/>
    </source>
</evidence>
<evidence type="ECO:0000256" key="2">
    <source>
        <dbReference type="ARBA" id="ARBA00001946"/>
    </source>
</evidence>
<dbReference type="GO" id="GO:1902000">
    <property type="term" value="P:homogentisate catabolic process"/>
    <property type="evidence" value="ECO:0007669"/>
    <property type="project" value="TreeGrafter"/>
</dbReference>
<feature type="domain" description="Fumarylacetoacetase N-terminal" evidence="16">
    <location>
        <begin position="16"/>
        <end position="102"/>
    </location>
</feature>
<keyword evidence="18" id="KW-1185">Reference proteome</keyword>
<evidence type="ECO:0000256" key="13">
    <source>
        <dbReference type="PIRSR" id="PIRSR605959-3"/>
    </source>
</evidence>
<evidence type="ECO:0000256" key="10">
    <source>
        <dbReference type="ARBA" id="ARBA00023232"/>
    </source>
</evidence>
<evidence type="ECO:0000256" key="14">
    <source>
        <dbReference type="SAM" id="MobiDB-lite"/>
    </source>
</evidence>
<dbReference type="UniPathway" id="UPA00139">
    <property type="reaction ID" value="UER00341"/>
</dbReference>
<name>A0A1I5CE73_9ACTN</name>
<evidence type="ECO:0000313" key="18">
    <source>
        <dbReference type="Proteomes" id="UP000183642"/>
    </source>
</evidence>
<evidence type="ECO:0000256" key="11">
    <source>
        <dbReference type="PIRSR" id="PIRSR605959-1"/>
    </source>
</evidence>
<dbReference type="OrthoDB" id="3766879at2"/>
<dbReference type="GO" id="GO:0004334">
    <property type="term" value="F:fumarylacetoacetase activity"/>
    <property type="evidence" value="ECO:0007669"/>
    <property type="project" value="UniProtKB-EC"/>
</dbReference>
<comment type="cofactor">
    <cofactor evidence="2 13">
        <name>Mg(2+)</name>
        <dbReference type="ChEBI" id="CHEBI:18420"/>
    </cofactor>
</comment>
<dbReference type="SUPFAM" id="SSF63433">
    <property type="entry name" value="Fumarylacetoacetate hydrolase, FAH, N-terminal domain"/>
    <property type="match status" value="1"/>
</dbReference>
<feature type="binding site" evidence="13">
    <location>
        <position position="217"/>
    </location>
    <ligand>
        <name>Ca(2+)</name>
        <dbReference type="ChEBI" id="CHEBI:29108"/>
    </ligand>
</feature>
<dbReference type="PANTHER" id="PTHR43069:SF2">
    <property type="entry name" value="FUMARYLACETOACETASE"/>
    <property type="match status" value="1"/>
</dbReference>
<dbReference type="Proteomes" id="UP000183642">
    <property type="component" value="Unassembled WGS sequence"/>
</dbReference>
<dbReference type="InterPro" id="IPR005959">
    <property type="entry name" value="Fumarylacetoacetase"/>
</dbReference>
<dbReference type="GO" id="GO:0006572">
    <property type="term" value="P:L-tyrosine catabolic process"/>
    <property type="evidence" value="ECO:0007669"/>
    <property type="project" value="UniProtKB-KW"/>
</dbReference>
<evidence type="ECO:0000256" key="5">
    <source>
        <dbReference type="ARBA" id="ARBA00022723"/>
    </source>
</evidence>
<dbReference type="InterPro" id="IPR011234">
    <property type="entry name" value="Fumarylacetoacetase-like_C"/>
</dbReference>
<feature type="binding site" evidence="13">
    <location>
        <position position="185"/>
    </location>
    <ligand>
        <name>Ca(2+)</name>
        <dbReference type="ChEBI" id="CHEBI:29108"/>
    </ligand>
</feature>
<dbReference type="InterPro" id="IPR036663">
    <property type="entry name" value="Fumarylacetoacetase_C_sf"/>
</dbReference>
<feature type="binding site" evidence="13">
    <location>
        <position position="217"/>
    </location>
    <ligand>
        <name>Mg(2+)</name>
        <dbReference type="ChEBI" id="CHEBI:18420"/>
    </ligand>
</feature>
<proteinExistence type="predicted"/>
<keyword evidence="8 13" id="KW-0460">Magnesium</keyword>
<feature type="binding site" evidence="12">
    <location>
        <position position="126"/>
    </location>
    <ligand>
        <name>substrate</name>
    </ligand>
</feature>
<keyword evidence="6 17" id="KW-0378">Hydrolase</keyword>
<dbReference type="Pfam" id="PF09298">
    <property type="entry name" value="FAA_hydrolase_N"/>
    <property type="match status" value="1"/>
</dbReference>
<gene>
    <name evidence="17" type="ORF">SAMN05660359_00259</name>
</gene>
<feature type="binding site" evidence="13">
    <location>
        <position position="183"/>
    </location>
    <ligand>
        <name>Ca(2+)</name>
        <dbReference type="ChEBI" id="CHEBI:29108"/>
    </ligand>
</feature>
<organism evidence="17 18">
    <name type="scientific">Geodermatophilus obscurus</name>
    <dbReference type="NCBI Taxonomy" id="1861"/>
    <lineage>
        <taxon>Bacteria</taxon>
        <taxon>Bacillati</taxon>
        <taxon>Actinomycetota</taxon>
        <taxon>Actinomycetes</taxon>
        <taxon>Geodermatophilales</taxon>
        <taxon>Geodermatophilaceae</taxon>
        <taxon>Geodermatophilus</taxon>
    </lineage>
</organism>
<keyword evidence="5 13" id="KW-0479">Metal-binding</keyword>
<feature type="binding site" evidence="12">
    <location>
        <position position="112"/>
    </location>
    <ligand>
        <name>substrate</name>
    </ligand>
</feature>